<dbReference type="Gene3D" id="1.10.10.10">
    <property type="entry name" value="Winged helix-like DNA-binding domain superfamily/Winged helix DNA-binding domain"/>
    <property type="match status" value="1"/>
</dbReference>
<feature type="DNA-binding region" description="OmpR/PhoB-type" evidence="8">
    <location>
        <begin position="126"/>
        <end position="220"/>
    </location>
</feature>
<evidence type="ECO:0000313" key="12">
    <source>
        <dbReference type="Proteomes" id="UP001217325"/>
    </source>
</evidence>
<dbReference type="SMART" id="SM00448">
    <property type="entry name" value="REC"/>
    <property type="match status" value="1"/>
</dbReference>
<evidence type="ECO:0000256" key="2">
    <source>
        <dbReference type="ARBA" id="ARBA00022553"/>
    </source>
</evidence>
<evidence type="ECO:0000256" key="5">
    <source>
        <dbReference type="ARBA" id="ARBA00023125"/>
    </source>
</evidence>
<dbReference type="GO" id="GO:0032993">
    <property type="term" value="C:protein-DNA complex"/>
    <property type="evidence" value="ECO:0007669"/>
    <property type="project" value="TreeGrafter"/>
</dbReference>
<dbReference type="Pfam" id="PF00486">
    <property type="entry name" value="Trans_reg_C"/>
    <property type="match status" value="1"/>
</dbReference>
<dbReference type="RefSeq" id="WP_064688478.1">
    <property type="nucleotide sequence ID" value="NZ_AP023173.1"/>
</dbReference>
<keyword evidence="6" id="KW-0804">Transcription</keyword>
<organism evidence="11 12">
    <name type="scientific">Rhodococcus qingshengii</name>
    <dbReference type="NCBI Taxonomy" id="334542"/>
    <lineage>
        <taxon>Bacteria</taxon>
        <taxon>Bacillati</taxon>
        <taxon>Actinomycetota</taxon>
        <taxon>Actinomycetes</taxon>
        <taxon>Mycobacteriales</taxon>
        <taxon>Nocardiaceae</taxon>
        <taxon>Rhodococcus</taxon>
        <taxon>Rhodococcus erythropolis group</taxon>
    </lineage>
</organism>
<comment type="subcellular location">
    <subcellularLocation>
        <location evidence="1">Cytoplasm</location>
    </subcellularLocation>
</comment>
<evidence type="ECO:0000256" key="1">
    <source>
        <dbReference type="ARBA" id="ARBA00004496"/>
    </source>
</evidence>
<evidence type="ECO:0000256" key="7">
    <source>
        <dbReference type="PROSITE-ProRule" id="PRU00169"/>
    </source>
</evidence>
<reference evidence="11" key="1">
    <citation type="submission" date="2023-02" db="EMBL/GenBank/DDBJ databases">
        <title>A novel hydrolase synthesized by Rhodococcus erythropolis HQ is responsible for the detoxification of Zearalenone.</title>
        <authorList>
            <person name="Hu J."/>
            <person name="Xu J."/>
        </authorList>
    </citation>
    <scope>NUCLEOTIDE SEQUENCE</scope>
    <source>
        <strain evidence="11">HQ</strain>
    </source>
</reference>
<keyword evidence="3" id="KW-0902">Two-component regulatory system</keyword>
<dbReference type="InterPro" id="IPR001867">
    <property type="entry name" value="OmpR/PhoB-type_DNA-bd"/>
</dbReference>
<dbReference type="InterPro" id="IPR011006">
    <property type="entry name" value="CheY-like_superfamily"/>
</dbReference>
<evidence type="ECO:0000256" key="3">
    <source>
        <dbReference type="ARBA" id="ARBA00023012"/>
    </source>
</evidence>
<comment type="caution">
    <text evidence="11">The sequence shown here is derived from an EMBL/GenBank/DDBJ whole genome shotgun (WGS) entry which is preliminary data.</text>
</comment>
<dbReference type="GeneID" id="64144006"/>
<keyword evidence="5 8" id="KW-0238">DNA-binding</keyword>
<dbReference type="AlphaFoldDB" id="A0AAW6LWS2"/>
<dbReference type="PANTHER" id="PTHR48111:SF22">
    <property type="entry name" value="REGULATOR OF RPOS"/>
    <property type="match status" value="1"/>
</dbReference>
<keyword evidence="4" id="KW-0805">Transcription regulation</keyword>
<dbReference type="Pfam" id="PF00072">
    <property type="entry name" value="Response_reg"/>
    <property type="match status" value="1"/>
</dbReference>
<dbReference type="SUPFAM" id="SSF52172">
    <property type="entry name" value="CheY-like"/>
    <property type="match status" value="1"/>
</dbReference>
<dbReference type="GO" id="GO:0005829">
    <property type="term" value="C:cytosol"/>
    <property type="evidence" value="ECO:0007669"/>
    <property type="project" value="TreeGrafter"/>
</dbReference>
<dbReference type="PANTHER" id="PTHR48111">
    <property type="entry name" value="REGULATOR OF RPOS"/>
    <property type="match status" value="1"/>
</dbReference>
<dbReference type="InterPro" id="IPR036388">
    <property type="entry name" value="WH-like_DNA-bd_sf"/>
</dbReference>
<dbReference type="GO" id="GO:0000156">
    <property type="term" value="F:phosphorelay response regulator activity"/>
    <property type="evidence" value="ECO:0007669"/>
    <property type="project" value="TreeGrafter"/>
</dbReference>
<evidence type="ECO:0000256" key="8">
    <source>
        <dbReference type="PROSITE-ProRule" id="PRU01091"/>
    </source>
</evidence>
<name>A0AAW6LWS2_RHOSG</name>
<dbReference type="GO" id="GO:0000976">
    <property type="term" value="F:transcription cis-regulatory region binding"/>
    <property type="evidence" value="ECO:0007669"/>
    <property type="project" value="TreeGrafter"/>
</dbReference>
<feature type="modified residue" description="4-aspartylphosphate" evidence="7">
    <location>
        <position position="55"/>
    </location>
</feature>
<evidence type="ECO:0000256" key="6">
    <source>
        <dbReference type="ARBA" id="ARBA00023163"/>
    </source>
</evidence>
<evidence type="ECO:0000256" key="4">
    <source>
        <dbReference type="ARBA" id="ARBA00023015"/>
    </source>
</evidence>
<dbReference type="InterPro" id="IPR039420">
    <property type="entry name" value="WalR-like"/>
</dbReference>
<evidence type="ECO:0000259" key="10">
    <source>
        <dbReference type="PROSITE" id="PS51755"/>
    </source>
</evidence>
<feature type="domain" description="OmpR/PhoB-type" evidence="10">
    <location>
        <begin position="126"/>
        <end position="220"/>
    </location>
</feature>
<gene>
    <name evidence="11" type="ORF">PXH69_31905</name>
</gene>
<evidence type="ECO:0000313" key="11">
    <source>
        <dbReference type="EMBL" id="MDE8649582.1"/>
    </source>
</evidence>
<sequence length="220" mass="24082">MGAKPRILLVEDDRQLAGLLAGLFEEEGHEVDVAHDGQVGLHLALTRSYDAFVFDRGVPVIDGVELLRTLRARDCSVPSLILTARGSVADRVEGLDAGAEDYLVKPFEIPELLARMRALLRRRTSIVPIVVGRWEIDRVNRTATDTESGSVTSLSERESELLGFLCASPGQVFSRTQLLGRVFGSADTPGTVDTYVHYLRRKLGRDVVATVHGLGYRLGS</sequence>
<accession>A0AAW6LWS2</accession>
<dbReference type="Proteomes" id="UP001217325">
    <property type="component" value="Unassembled WGS sequence"/>
</dbReference>
<dbReference type="GO" id="GO:0006355">
    <property type="term" value="P:regulation of DNA-templated transcription"/>
    <property type="evidence" value="ECO:0007669"/>
    <property type="project" value="InterPro"/>
</dbReference>
<dbReference type="InterPro" id="IPR016032">
    <property type="entry name" value="Sig_transdc_resp-reg_C-effctor"/>
</dbReference>
<keyword evidence="2 7" id="KW-0597">Phosphoprotein</keyword>
<protein>
    <submittedName>
        <fullName evidence="11">Response regulator transcription factor</fullName>
    </submittedName>
</protein>
<dbReference type="EMBL" id="JARDXE010000029">
    <property type="protein sequence ID" value="MDE8649582.1"/>
    <property type="molecule type" value="Genomic_DNA"/>
</dbReference>
<dbReference type="SMART" id="SM00862">
    <property type="entry name" value="Trans_reg_C"/>
    <property type="match status" value="1"/>
</dbReference>
<evidence type="ECO:0000259" key="9">
    <source>
        <dbReference type="PROSITE" id="PS50110"/>
    </source>
</evidence>
<feature type="domain" description="Response regulatory" evidence="9">
    <location>
        <begin position="6"/>
        <end position="120"/>
    </location>
</feature>
<dbReference type="Gene3D" id="3.40.50.2300">
    <property type="match status" value="1"/>
</dbReference>
<dbReference type="PROSITE" id="PS51755">
    <property type="entry name" value="OMPR_PHOB"/>
    <property type="match status" value="1"/>
</dbReference>
<proteinExistence type="predicted"/>
<dbReference type="InterPro" id="IPR001789">
    <property type="entry name" value="Sig_transdc_resp-reg_receiver"/>
</dbReference>
<dbReference type="CDD" id="cd00383">
    <property type="entry name" value="trans_reg_C"/>
    <property type="match status" value="1"/>
</dbReference>
<dbReference type="PROSITE" id="PS50110">
    <property type="entry name" value="RESPONSE_REGULATORY"/>
    <property type="match status" value="1"/>
</dbReference>
<dbReference type="SUPFAM" id="SSF46894">
    <property type="entry name" value="C-terminal effector domain of the bipartite response regulators"/>
    <property type="match status" value="1"/>
</dbReference>
<dbReference type="Gene3D" id="6.10.250.690">
    <property type="match status" value="1"/>
</dbReference>